<evidence type="ECO:0000256" key="3">
    <source>
        <dbReference type="ARBA" id="ARBA00022714"/>
    </source>
</evidence>
<evidence type="ECO:0000256" key="4">
    <source>
        <dbReference type="ARBA" id="ARBA00022723"/>
    </source>
</evidence>
<evidence type="ECO:0000256" key="9">
    <source>
        <dbReference type="ARBA" id="ARBA00034078"/>
    </source>
</evidence>
<dbReference type="RefSeq" id="WP_251838658.1">
    <property type="nucleotide sequence ID" value="NZ_JACSPO010000001.1"/>
</dbReference>
<keyword evidence="7" id="KW-1015">Disulfide bond</keyword>
<name>A0ABR8YZX8_9MICO</name>
<dbReference type="InterPro" id="IPR036922">
    <property type="entry name" value="Rieske_2Fe-2S_sf"/>
</dbReference>
<keyword evidence="4" id="KW-0479">Metal-binding</keyword>
<evidence type="ECO:0000313" key="11">
    <source>
        <dbReference type="EMBL" id="MBD8061554.1"/>
    </source>
</evidence>
<dbReference type="InterPro" id="IPR019546">
    <property type="entry name" value="TAT_signal_bac_arc"/>
</dbReference>
<protein>
    <recommendedName>
        <fullName evidence="2">Cytochrome bc1 complex Rieske iron-sulfur subunit</fullName>
    </recommendedName>
    <alternativeName>
        <fullName evidence="8">Cytochrome bc1 reductase complex subunit QcrA</fullName>
    </alternativeName>
</protein>
<dbReference type="InterPro" id="IPR014349">
    <property type="entry name" value="Rieske_Fe-S_prot"/>
</dbReference>
<reference evidence="11 12" key="1">
    <citation type="submission" date="2020-08" db="EMBL/GenBank/DDBJ databases">
        <title>A Genomic Blueprint of the Chicken Gut Microbiome.</title>
        <authorList>
            <person name="Gilroy R."/>
            <person name="Ravi A."/>
            <person name="Getino M."/>
            <person name="Pursley I."/>
            <person name="Horton D.L."/>
            <person name="Alikhan N.-F."/>
            <person name="Baker D."/>
            <person name="Gharbi K."/>
            <person name="Hall N."/>
            <person name="Watson M."/>
            <person name="Adriaenssens E.M."/>
            <person name="Foster-Nyarko E."/>
            <person name="Jarju S."/>
            <person name="Secka A."/>
            <person name="Antonio M."/>
            <person name="Oren A."/>
            <person name="Chaudhuri R."/>
            <person name="La Ragione R.M."/>
            <person name="Hildebrand F."/>
            <person name="Pallen M.J."/>
        </authorList>
    </citation>
    <scope>NUCLEOTIDE SEQUENCE [LARGE SCALE GENOMIC DNA]</scope>
    <source>
        <strain evidence="11 12">Sa1BUA1</strain>
    </source>
</reference>
<dbReference type="InterPro" id="IPR017941">
    <property type="entry name" value="Rieske_2Fe-2S"/>
</dbReference>
<keyword evidence="12" id="KW-1185">Reference proteome</keyword>
<evidence type="ECO:0000256" key="1">
    <source>
        <dbReference type="ARBA" id="ARBA00002494"/>
    </source>
</evidence>
<proteinExistence type="predicted"/>
<dbReference type="Pfam" id="PF10518">
    <property type="entry name" value="TAT_signal"/>
    <property type="match status" value="1"/>
</dbReference>
<comment type="caution">
    <text evidence="11">The sequence shown here is derived from an EMBL/GenBank/DDBJ whole genome shotgun (WGS) entry which is preliminary data.</text>
</comment>
<dbReference type="PROSITE" id="PS51318">
    <property type="entry name" value="TAT"/>
    <property type="match status" value="1"/>
</dbReference>
<dbReference type="PROSITE" id="PS51296">
    <property type="entry name" value="RIESKE"/>
    <property type="match status" value="1"/>
</dbReference>
<dbReference type="Gene3D" id="2.102.10.10">
    <property type="entry name" value="Rieske [2Fe-2S] iron-sulphur domain"/>
    <property type="match status" value="1"/>
</dbReference>
<dbReference type="PANTHER" id="PTHR10134">
    <property type="entry name" value="CYTOCHROME B-C1 COMPLEX SUBUNIT RIESKE, MITOCHONDRIAL"/>
    <property type="match status" value="1"/>
</dbReference>
<dbReference type="PRINTS" id="PR00162">
    <property type="entry name" value="RIESKE"/>
</dbReference>
<evidence type="ECO:0000256" key="7">
    <source>
        <dbReference type="ARBA" id="ARBA00023157"/>
    </source>
</evidence>
<dbReference type="InterPro" id="IPR006311">
    <property type="entry name" value="TAT_signal"/>
</dbReference>
<feature type="domain" description="Rieske" evidence="10">
    <location>
        <begin position="44"/>
        <end position="138"/>
    </location>
</feature>
<evidence type="ECO:0000256" key="2">
    <source>
        <dbReference type="ARBA" id="ARBA00015816"/>
    </source>
</evidence>
<accession>A0ABR8YZX8</accession>
<comment type="function">
    <text evidence="1">Iron-sulfur subunit of the cytochrome bc1 complex, an essential component of the respiratory electron transport chain required for ATP synthesis. The bc1 complex catalyzes the oxidation of menaquinol and the reduction of cytochrome c in the respiratory chain. The bc1 complex operates through a Q-cycle mechanism that couples electron transfer to generation of the proton gradient that drives ATP synthesis.</text>
</comment>
<dbReference type="EMBL" id="JACSPO010000001">
    <property type="protein sequence ID" value="MBD8061554.1"/>
    <property type="molecule type" value="Genomic_DNA"/>
</dbReference>
<dbReference type="InterPro" id="IPR005805">
    <property type="entry name" value="Rieske_Fe-S_prot_C"/>
</dbReference>
<dbReference type="SUPFAM" id="SSF50022">
    <property type="entry name" value="ISP domain"/>
    <property type="match status" value="1"/>
</dbReference>
<dbReference type="CDD" id="cd03467">
    <property type="entry name" value="Rieske"/>
    <property type="match status" value="1"/>
</dbReference>
<sequence length="139" mass="14186">MVCAHPHGPSRRQVLTWAGAGAAALTLAACSGEEDAPPPPEAGERLVGLEEIPVGESVGVRTSEGAEVVVTRVAEDEVVALSAVCTHQGCTVVREAEDLSCPCHGSRFAVADGAVIQGPADEPLPRIEVRIESGAVVTA</sequence>
<evidence type="ECO:0000313" key="12">
    <source>
        <dbReference type="Proteomes" id="UP000661894"/>
    </source>
</evidence>
<dbReference type="Pfam" id="PF00355">
    <property type="entry name" value="Rieske"/>
    <property type="match status" value="1"/>
</dbReference>
<comment type="cofactor">
    <cofactor evidence="9">
        <name>[2Fe-2S] cluster</name>
        <dbReference type="ChEBI" id="CHEBI:190135"/>
    </cofactor>
</comment>
<evidence type="ECO:0000256" key="8">
    <source>
        <dbReference type="ARBA" id="ARBA00029586"/>
    </source>
</evidence>
<keyword evidence="6" id="KW-0411">Iron-sulfur</keyword>
<evidence type="ECO:0000256" key="5">
    <source>
        <dbReference type="ARBA" id="ARBA00023004"/>
    </source>
</evidence>
<dbReference type="Proteomes" id="UP000661894">
    <property type="component" value="Unassembled WGS sequence"/>
</dbReference>
<evidence type="ECO:0000256" key="6">
    <source>
        <dbReference type="ARBA" id="ARBA00023014"/>
    </source>
</evidence>
<keyword evidence="5" id="KW-0408">Iron</keyword>
<gene>
    <name evidence="11" type="ORF">H9624_04350</name>
</gene>
<keyword evidence="3" id="KW-0001">2Fe-2S</keyword>
<evidence type="ECO:0000259" key="10">
    <source>
        <dbReference type="PROSITE" id="PS51296"/>
    </source>
</evidence>
<organism evidence="11 12">
    <name type="scientific">Oceanitalea stevensii</name>
    <dbReference type="NCBI Taxonomy" id="2763072"/>
    <lineage>
        <taxon>Bacteria</taxon>
        <taxon>Bacillati</taxon>
        <taxon>Actinomycetota</taxon>
        <taxon>Actinomycetes</taxon>
        <taxon>Micrococcales</taxon>
        <taxon>Bogoriellaceae</taxon>
        <taxon>Georgenia</taxon>
    </lineage>
</organism>